<proteinExistence type="predicted"/>
<organism evidence="2 3">
    <name type="scientific">Abiotrophia defectiva ATCC 49176</name>
    <dbReference type="NCBI Taxonomy" id="592010"/>
    <lineage>
        <taxon>Bacteria</taxon>
        <taxon>Bacillati</taxon>
        <taxon>Bacillota</taxon>
        <taxon>Bacilli</taxon>
        <taxon>Lactobacillales</taxon>
        <taxon>Aerococcaceae</taxon>
        <taxon>Abiotrophia</taxon>
    </lineage>
</organism>
<evidence type="ECO:0000313" key="2">
    <source>
        <dbReference type="EMBL" id="ESK64870.1"/>
    </source>
</evidence>
<evidence type="ECO:0000256" key="1">
    <source>
        <dbReference type="SAM" id="MobiDB-lite"/>
    </source>
</evidence>
<sequence>MMRRKMMLRIKLAPEDPQSMAQDGSSILRSLQNRSLPMVDLLVRESIQNSLDASIDRSANGFTYVDYHVGQFESQELSRWFEEVGPELTRRFPRTQHYLSIEDSGTTGLTGSFTSEVPEVLNESNFHKLVFGIGKNQDVEGAGGSWGLGKTSYFRVGVGLVIYYTRIKRKSGYQERLIASLIEDNKQPYRLLTKSNRGIAWWGVESENGNRIYPIVDPETIQEFLSIFNLRRYSGDETGTSIIIPYLKKEFINHETSNDPIKEKCGWLNKLSSEIEVAVQRWYYPRINNKSYSTHFKRAQLLCRVNDRPILKSTMLPVFRLMQDLYNSALIGNSVSEKIIVKPVAIHRKDLANTAEEIGYVAFIEASREELKMGPPDYYQSPLAYFGNYSKDKIESHNSRVLAFSRMPGMVVRYAIDESWVPTGPIQSEKHMLLGMFVPRSAVKLSPLYYEHDSLEEYLRASENADHADWVDGDKFTLVKRIIRNSRKAIQEYFETETSNNSFSATSRLAKKYGTLLMPPTGFGKGSSASKDRPSRPSGDRRNGPKHKATVSILGSKLVGEDQVEIEVEVAIPINKECRLKIAVVSQAGNLDYASWQKEITDVPFPFKFTKLRFQDGRNVAYNFAMNQTAVHFLAANKPQTYHMVLAMRKTSNKFMPNIIIESK</sequence>
<gene>
    <name evidence="2" type="ORF">GCWU000182_001803</name>
</gene>
<feature type="region of interest" description="Disordered" evidence="1">
    <location>
        <begin position="519"/>
        <end position="548"/>
    </location>
</feature>
<feature type="compositionally biased region" description="Basic and acidic residues" evidence="1">
    <location>
        <begin position="530"/>
        <end position="543"/>
    </location>
</feature>
<evidence type="ECO:0000313" key="3">
    <source>
        <dbReference type="Proteomes" id="UP000019050"/>
    </source>
</evidence>
<dbReference type="eggNOG" id="ENOG502Z9CS">
    <property type="taxonomic scope" value="Bacteria"/>
</dbReference>
<name>W1Q1J2_ABIDE</name>
<dbReference type="EMBL" id="ACIN03000016">
    <property type="protein sequence ID" value="ESK64870.1"/>
    <property type="molecule type" value="Genomic_DNA"/>
</dbReference>
<dbReference type="STRING" id="592010.GCWU000182_001803"/>
<dbReference type="AlphaFoldDB" id="W1Q1J2"/>
<comment type="caution">
    <text evidence="2">The sequence shown here is derived from an EMBL/GenBank/DDBJ whole genome shotgun (WGS) entry which is preliminary data.</text>
</comment>
<dbReference type="HOGENOM" id="CLU_393748_0_0_9"/>
<accession>W1Q1J2</accession>
<reference evidence="2" key="1">
    <citation type="submission" date="2013-06" db="EMBL/GenBank/DDBJ databases">
        <authorList>
            <person name="Weinstock G."/>
            <person name="Sodergren E."/>
            <person name="Clifton S."/>
            <person name="Fulton L."/>
            <person name="Fulton B."/>
            <person name="Courtney L."/>
            <person name="Fronick C."/>
            <person name="Harrison M."/>
            <person name="Strong C."/>
            <person name="Farmer C."/>
            <person name="Delahaunty K."/>
            <person name="Markovic C."/>
            <person name="Hall O."/>
            <person name="Minx P."/>
            <person name="Tomlinson C."/>
            <person name="Mitreva M."/>
            <person name="Nelson J."/>
            <person name="Hou S."/>
            <person name="Wollam A."/>
            <person name="Pepin K.H."/>
            <person name="Johnson M."/>
            <person name="Bhonagiri V."/>
            <person name="Nash W.E."/>
            <person name="Warren W."/>
            <person name="Chinwalla A."/>
            <person name="Mardis E.R."/>
            <person name="Wilson R.K."/>
        </authorList>
    </citation>
    <scope>NUCLEOTIDE SEQUENCE [LARGE SCALE GENOMIC DNA]</scope>
    <source>
        <strain evidence="2">ATCC 49176</strain>
    </source>
</reference>
<dbReference type="Proteomes" id="UP000019050">
    <property type="component" value="Unassembled WGS sequence"/>
</dbReference>
<protein>
    <submittedName>
        <fullName evidence="2">Uncharacterized protein</fullName>
    </submittedName>
</protein>
<keyword evidence="3" id="KW-1185">Reference proteome</keyword>